<evidence type="ECO:0000313" key="3">
    <source>
        <dbReference type="Proteomes" id="UP000076722"/>
    </source>
</evidence>
<dbReference type="EMBL" id="KV419432">
    <property type="protein sequence ID" value="KZS88846.1"/>
    <property type="molecule type" value="Genomic_DNA"/>
</dbReference>
<protein>
    <submittedName>
        <fullName evidence="2">Uncharacterized protein</fullName>
    </submittedName>
</protein>
<feature type="compositionally biased region" description="Acidic residues" evidence="1">
    <location>
        <begin position="684"/>
        <end position="693"/>
    </location>
</feature>
<keyword evidence="3" id="KW-1185">Reference proteome</keyword>
<gene>
    <name evidence="2" type="ORF">SISNIDRAFT_417541</name>
</gene>
<reference evidence="2 3" key="1">
    <citation type="journal article" date="2016" name="Mol. Biol. Evol.">
        <title>Comparative Genomics of Early-Diverging Mushroom-Forming Fungi Provides Insights into the Origins of Lignocellulose Decay Capabilities.</title>
        <authorList>
            <person name="Nagy L.G."/>
            <person name="Riley R."/>
            <person name="Tritt A."/>
            <person name="Adam C."/>
            <person name="Daum C."/>
            <person name="Floudas D."/>
            <person name="Sun H."/>
            <person name="Yadav J.S."/>
            <person name="Pangilinan J."/>
            <person name="Larsson K.H."/>
            <person name="Matsuura K."/>
            <person name="Barry K."/>
            <person name="Labutti K."/>
            <person name="Kuo R."/>
            <person name="Ohm R.A."/>
            <person name="Bhattacharya S.S."/>
            <person name="Shirouzu T."/>
            <person name="Yoshinaga Y."/>
            <person name="Martin F.M."/>
            <person name="Grigoriev I.V."/>
            <person name="Hibbett D.S."/>
        </authorList>
    </citation>
    <scope>NUCLEOTIDE SEQUENCE [LARGE SCALE GENOMIC DNA]</scope>
    <source>
        <strain evidence="2 3">HHB9708</strain>
    </source>
</reference>
<feature type="compositionally biased region" description="Acidic residues" evidence="1">
    <location>
        <begin position="622"/>
        <end position="641"/>
    </location>
</feature>
<evidence type="ECO:0000256" key="1">
    <source>
        <dbReference type="SAM" id="MobiDB-lite"/>
    </source>
</evidence>
<name>A0A164PLE1_9AGAM</name>
<sequence>MSDTFEQDHFEPPRENTPDLPPPTDPTDTFTEKFPSHRRAGAKLGPHESVYQQQRKIIEDSDEDWGLWGPFQNEKEWDMAKWLASSGLSHRKMNSFLNLPSIQDLELPFRSAKKLFKSIDSLPQGPKWDSYDIIIEGDRRNEDGMLETETVELYHRDILECIEDILGDPKLKEAMHYAPTRVWSDAEKQERFYSDMWTGDWWWETQERLPDGSTIVPIIFATDKTKLSVFSGDKVAWPVYMTIGNISKDVRRKISQRAWRLVGYLPIAKMDCFQNQEARRINNWQLYHECMSRICKPLYSLGPETRGVQIGCADGFARQCYPFLSVFTVDHPERCLIACCKENYCPECEVKPNDRGEHTPSPPRSRSSLEYIDAFRDNPYLDRADIDRLGLRLVLKPFWRNLPVFHVYRGFAPDILHQLHKGVFHSHLVDWCCRILGDEEVDARFKSLPRHSSLRHFHKGISKISQWTGREFKEMEKVFVPVVVGAETEVVVAARAVLDFIYYASLPQHSTTSLQALSSSLSVFHDNKVIFQELGIREHFNIPKLHAMMHSADHIKRWGSLDGYNTETSERLHIDFTKEPYRHTNRKDFLRQQIKIMNRQEAIYFWVNFVDWVKDEGLDLEGYESEDDEESEDEDEDEEVEVQGGAGGGGDDDDDDDDEEEEEGNEREGEDVVMDENRGGRTEQEDDDAIRIA</sequence>
<accession>A0A164PLE1</accession>
<evidence type="ECO:0000313" key="2">
    <source>
        <dbReference type="EMBL" id="KZS88846.1"/>
    </source>
</evidence>
<dbReference type="InterPro" id="IPR041078">
    <property type="entry name" value="Plavaka"/>
</dbReference>
<feature type="region of interest" description="Disordered" evidence="1">
    <location>
        <begin position="1"/>
        <end position="49"/>
    </location>
</feature>
<feature type="compositionally biased region" description="Basic and acidic residues" evidence="1">
    <location>
        <begin position="1"/>
        <end position="17"/>
    </location>
</feature>
<dbReference type="Pfam" id="PF18759">
    <property type="entry name" value="Plavaka"/>
    <property type="match status" value="1"/>
</dbReference>
<feature type="region of interest" description="Disordered" evidence="1">
    <location>
        <begin position="622"/>
        <end position="693"/>
    </location>
</feature>
<organism evidence="2 3">
    <name type="scientific">Sistotremastrum niveocremeum HHB9708</name>
    <dbReference type="NCBI Taxonomy" id="1314777"/>
    <lineage>
        <taxon>Eukaryota</taxon>
        <taxon>Fungi</taxon>
        <taxon>Dikarya</taxon>
        <taxon>Basidiomycota</taxon>
        <taxon>Agaricomycotina</taxon>
        <taxon>Agaricomycetes</taxon>
        <taxon>Sistotremastrales</taxon>
        <taxon>Sistotremastraceae</taxon>
        <taxon>Sertulicium</taxon>
        <taxon>Sertulicium niveocremeum</taxon>
    </lineage>
</organism>
<dbReference type="STRING" id="1314777.A0A164PLE1"/>
<feature type="compositionally biased region" description="Acidic residues" evidence="1">
    <location>
        <begin position="650"/>
        <end position="674"/>
    </location>
</feature>
<dbReference type="Proteomes" id="UP000076722">
    <property type="component" value="Unassembled WGS sequence"/>
</dbReference>
<dbReference type="AlphaFoldDB" id="A0A164PLE1"/>
<proteinExistence type="predicted"/>